<evidence type="ECO:0000313" key="6">
    <source>
        <dbReference type="Proteomes" id="UP000247409"/>
    </source>
</evidence>
<sequence>MAFTAGPVSPPHNPNNDVLLNQPPDDTVQSLAFSPQALAPKSFLVSASWDNQVRCWEVQSNGQSNPVGMTKHQGPVLDVSWASDGQSIFSAGADKIAQMWQISANKTTTVAAHDAPIRHIFYCKDMGNGSPCLVTGSWDKTIKYWDIRSPTGTPMGSVPLSDKVYCMDARAPLLVVGTADRKLRVYDIRKPAVVFHEKLAQLKYQLRCLATFPDQSGYAVGSIEGRVSIDHVHEKDRKNLDFAFKCHRDPDNNVIYPVNSISFHEQHGTFATAGGDGGFNFWDKDNKHRLKQFQRMNQPITATAFSTDGNIFAYAVGYDWSKGAAHHNPGTDRKYILLHSVQLAEVKGKRNSNKLGVGGNRR</sequence>
<keyword evidence="1 3" id="KW-0853">WD repeat</keyword>
<gene>
    <name evidence="5" type="ORF">BWQ96_09056</name>
</gene>
<keyword evidence="6" id="KW-1185">Reference proteome</keyword>
<comment type="caution">
    <text evidence="5">The sequence shown here is derived from an EMBL/GenBank/DDBJ whole genome shotgun (WGS) entry which is preliminary data.</text>
</comment>
<dbReference type="STRING" id="448386.A0A2V3IGJ6"/>
<evidence type="ECO:0000256" key="3">
    <source>
        <dbReference type="PROSITE-ProRule" id="PRU00221"/>
    </source>
</evidence>
<dbReference type="EMBL" id="NBIV01000227">
    <property type="protein sequence ID" value="PXF41201.1"/>
    <property type="molecule type" value="Genomic_DNA"/>
</dbReference>
<evidence type="ECO:0000256" key="4">
    <source>
        <dbReference type="SAM" id="MobiDB-lite"/>
    </source>
</evidence>
<evidence type="ECO:0000256" key="2">
    <source>
        <dbReference type="ARBA" id="ARBA00022737"/>
    </source>
</evidence>
<dbReference type="AlphaFoldDB" id="A0A2V3IGJ6"/>
<dbReference type="Proteomes" id="UP000247409">
    <property type="component" value="Unassembled WGS sequence"/>
</dbReference>
<keyword evidence="2" id="KW-0677">Repeat</keyword>
<feature type="repeat" description="WD" evidence="3">
    <location>
        <begin position="21"/>
        <end position="66"/>
    </location>
</feature>
<reference evidence="5 6" key="1">
    <citation type="journal article" date="2018" name="Mol. Biol. Evol.">
        <title>Analysis of the draft genome of the red seaweed Gracilariopsis chorda provides insights into genome size evolution in Rhodophyta.</title>
        <authorList>
            <person name="Lee J."/>
            <person name="Yang E.C."/>
            <person name="Graf L."/>
            <person name="Yang J.H."/>
            <person name="Qiu H."/>
            <person name="Zel Zion U."/>
            <person name="Chan C.X."/>
            <person name="Stephens T.G."/>
            <person name="Weber A.P.M."/>
            <person name="Boo G.H."/>
            <person name="Boo S.M."/>
            <person name="Kim K.M."/>
            <person name="Shin Y."/>
            <person name="Jung M."/>
            <person name="Lee S.J."/>
            <person name="Yim H.S."/>
            <person name="Lee J.H."/>
            <person name="Bhattacharya D."/>
            <person name="Yoon H.S."/>
        </authorList>
    </citation>
    <scope>NUCLEOTIDE SEQUENCE [LARGE SCALE GENOMIC DNA]</scope>
    <source>
        <strain evidence="5 6">SKKU-2015</strain>
        <tissue evidence="5">Whole body</tissue>
    </source>
</reference>
<dbReference type="Gene3D" id="2.130.10.10">
    <property type="entry name" value="YVTN repeat-like/Quinoprotein amine dehydrogenase"/>
    <property type="match status" value="1"/>
</dbReference>
<dbReference type="InterPro" id="IPR020472">
    <property type="entry name" value="WD40_PAC1"/>
</dbReference>
<organism evidence="5 6">
    <name type="scientific">Gracilariopsis chorda</name>
    <dbReference type="NCBI Taxonomy" id="448386"/>
    <lineage>
        <taxon>Eukaryota</taxon>
        <taxon>Rhodophyta</taxon>
        <taxon>Florideophyceae</taxon>
        <taxon>Rhodymeniophycidae</taxon>
        <taxon>Gracilariales</taxon>
        <taxon>Gracilariaceae</taxon>
        <taxon>Gracilariopsis</taxon>
    </lineage>
</organism>
<dbReference type="PROSITE" id="PS50294">
    <property type="entry name" value="WD_REPEATS_REGION"/>
    <property type="match status" value="1"/>
</dbReference>
<feature type="repeat" description="WD" evidence="3">
    <location>
        <begin position="110"/>
        <end position="149"/>
    </location>
</feature>
<proteinExistence type="predicted"/>
<dbReference type="SUPFAM" id="SSF50978">
    <property type="entry name" value="WD40 repeat-like"/>
    <property type="match status" value="1"/>
</dbReference>
<dbReference type="PRINTS" id="PR00320">
    <property type="entry name" value="GPROTEINBRPT"/>
</dbReference>
<dbReference type="InterPro" id="IPR001680">
    <property type="entry name" value="WD40_rpt"/>
</dbReference>
<feature type="repeat" description="WD" evidence="3">
    <location>
        <begin position="69"/>
        <end position="110"/>
    </location>
</feature>
<accession>A0A2V3IGJ6</accession>
<evidence type="ECO:0000313" key="5">
    <source>
        <dbReference type="EMBL" id="PXF41201.1"/>
    </source>
</evidence>
<name>A0A2V3IGJ6_9FLOR</name>
<protein>
    <submittedName>
        <fullName evidence="5">Protein RAE1</fullName>
    </submittedName>
</protein>
<dbReference type="InterPro" id="IPR036322">
    <property type="entry name" value="WD40_repeat_dom_sf"/>
</dbReference>
<dbReference type="InterPro" id="IPR015943">
    <property type="entry name" value="WD40/YVTN_repeat-like_dom_sf"/>
</dbReference>
<dbReference type="Pfam" id="PF00400">
    <property type="entry name" value="WD40"/>
    <property type="match status" value="4"/>
</dbReference>
<dbReference type="OrthoDB" id="256303at2759"/>
<dbReference type="FunFam" id="2.130.10.10:FF:000190">
    <property type="entry name" value="Nuclear pore complex subunit"/>
    <property type="match status" value="1"/>
</dbReference>
<dbReference type="PROSITE" id="PS50082">
    <property type="entry name" value="WD_REPEATS_2"/>
    <property type="match status" value="3"/>
</dbReference>
<evidence type="ECO:0000256" key="1">
    <source>
        <dbReference type="ARBA" id="ARBA00022574"/>
    </source>
</evidence>
<dbReference type="SMART" id="SM00320">
    <property type="entry name" value="WD40"/>
    <property type="match status" value="5"/>
</dbReference>
<feature type="region of interest" description="Disordered" evidence="4">
    <location>
        <begin position="1"/>
        <end position="22"/>
    </location>
</feature>
<dbReference type="PANTHER" id="PTHR10971">
    <property type="entry name" value="MRNA EXPORT FACTOR AND BUB3"/>
    <property type="match status" value="1"/>
</dbReference>